<gene>
    <name evidence="1" type="ORF">LTR37_019656</name>
</gene>
<comment type="caution">
    <text evidence="1">The sequence shown here is derived from an EMBL/GenBank/DDBJ whole genome shotgun (WGS) entry which is preliminary data.</text>
</comment>
<reference evidence="1" key="1">
    <citation type="submission" date="2023-07" db="EMBL/GenBank/DDBJ databases">
        <title>Black Yeasts Isolated from many extreme environments.</title>
        <authorList>
            <person name="Coleine C."/>
            <person name="Stajich J.E."/>
            <person name="Selbmann L."/>
        </authorList>
    </citation>
    <scope>NUCLEOTIDE SEQUENCE</scope>
    <source>
        <strain evidence="1">CCFEE 5714</strain>
    </source>
</reference>
<dbReference type="EMBL" id="JAUTXU010000311">
    <property type="protein sequence ID" value="KAK3686595.1"/>
    <property type="molecule type" value="Genomic_DNA"/>
</dbReference>
<protein>
    <submittedName>
        <fullName evidence="1">Uncharacterized protein</fullName>
    </submittedName>
</protein>
<keyword evidence="2" id="KW-1185">Reference proteome</keyword>
<proteinExistence type="predicted"/>
<accession>A0ACC3MDH0</accession>
<evidence type="ECO:0000313" key="2">
    <source>
        <dbReference type="Proteomes" id="UP001281147"/>
    </source>
</evidence>
<evidence type="ECO:0000313" key="1">
    <source>
        <dbReference type="EMBL" id="KAK3686595.1"/>
    </source>
</evidence>
<organism evidence="1 2">
    <name type="scientific">Vermiconidia calcicola</name>
    <dbReference type="NCBI Taxonomy" id="1690605"/>
    <lineage>
        <taxon>Eukaryota</taxon>
        <taxon>Fungi</taxon>
        <taxon>Dikarya</taxon>
        <taxon>Ascomycota</taxon>
        <taxon>Pezizomycotina</taxon>
        <taxon>Dothideomycetes</taxon>
        <taxon>Dothideomycetidae</taxon>
        <taxon>Mycosphaerellales</taxon>
        <taxon>Extremaceae</taxon>
        <taxon>Vermiconidia</taxon>
    </lineage>
</organism>
<sequence>MVSQQLRRVTLSSLPQPASRQLAAVWEAHGAVRVKEACCVVMIAVLPRDGSVAVDESQDESSESGAPLFGFER</sequence>
<dbReference type="Proteomes" id="UP001281147">
    <property type="component" value="Unassembled WGS sequence"/>
</dbReference>
<name>A0ACC3MDH0_9PEZI</name>